<accession>A0A165G9Q9</accession>
<keyword evidence="4 5" id="KW-0472">Membrane</keyword>
<evidence type="ECO:0000256" key="3">
    <source>
        <dbReference type="ARBA" id="ARBA00022989"/>
    </source>
</evidence>
<protein>
    <recommendedName>
        <fullName evidence="6">MARVEL domain-containing protein</fullName>
    </recommendedName>
</protein>
<reference evidence="7 8" key="1">
    <citation type="journal article" date="2016" name="Mol. Biol. Evol.">
        <title>Comparative Genomics of Early-Diverging Mushroom-Forming Fungi Provides Insights into the Origins of Lignocellulose Decay Capabilities.</title>
        <authorList>
            <person name="Nagy L.G."/>
            <person name="Riley R."/>
            <person name="Tritt A."/>
            <person name="Adam C."/>
            <person name="Daum C."/>
            <person name="Floudas D."/>
            <person name="Sun H."/>
            <person name="Yadav J.S."/>
            <person name="Pangilinan J."/>
            <person name="Larsson K.H."/>
            <person name="Matsuura K."/>
            <person name="Barry K."/>
            <person name="Labutti K."/>
            <person name="Kuo R."/>
            <person name="Ohm R.A."/>
            <person name="Bhattacharya S.S."/>
            <person name="Shirouzu T."/>
            <person name="Yoshinaga Y."/>
            <person name="Martin F.M."/>
            <person name="Grigoriev I.V."/>
            <person name="Hibbett D.S."/>
        </authorList>
    </citation>
    <scope>NUCLEOTIDE SEQUENCE [LARGE SCALE GENOMIC DNA]</scope>
    <source>
        <strain evidence="7 8">HHB12733</strain>
    </source>
</reference>
<gene>
    <name evidence="7" type="ORF">CALCODRAFT_495835</name>
</gene>
<dbReference type="OrthoDB" id="3364107at2759"/>
<evidence type="ECO:0000256" key="1">
    <source>
        <dbReference type="ARBA" id="ARBA00004141"/>
    </source>
</evidence>
<evidence type="ECO:0000313" key="7">
    <source>
        <dbReference type="EMBL" id="KZT57785.1"/>
    </source>
</evidence>
<sequence length="257" mass="27354">MKIYAIGRLVLHALVLIFSIVLLGVSANLVALGNKYGLSLIWAQLALAVSVITLAVMIPVLVLDRVRRNALPSWTAAELGWNGVLWVLWLACAGYATNALQGLDCGSRSYEVLYLDYYLGKKGQAVCQQAQAIEALSWLNWIFLFALFWWLLITALVYHNASQGTVWMSSMSDYQPTGAGAAKGVDMGGEVPMAQTGYAGATPMAAGTLQQGMQQQQQPAYGYGAGMPPAAGTPATQYTQGTLATQGHVPPAGVAQV</sequence>
<comment type="subcellular location">
    <subcellularLocation>
        <location evidence="1">Membrane</location>
        <topology evidence="1">Multi-pass membrane protein</topology>
    </subcellularLocation>
</comment>
<dbReference type="EMBL" id="KV423959">
    <property type="protein sequence ID" value="KZT57785.1"/>
    <property type="molecule type" value="Genomic_DNA"/>
</dbReference>
<dbReference type="Proteomes" id="UP000076842">
    <property type="component" value="Unassembled WGS sequence"/>
</dbReference>
<evidence type="ECO:0000259" key="6">
    <source>
        <dbReference type="Pfam" id="PF01284"/>
    </source>
</evidence>
<keyword evidence="8" id="KW-1185">Reference proteome</keyword>
<feature type="domain" description="MARVEL" evidence="6">
    <location>
        <begin position="9"/>
        <end position="149"/>
    </location>
</feature>
<dbReference type="Pfam" id="PF01284">
    <property type="entry name" value="MARVEL"/>
    <property type="match status" value="1"/>
</dbReference>
<evidence type="ECO:0000256" key="2">
    <source>
        <dbReference type="ARBA" id="ARBA00022692"/>
    </source>
</evidence>
<dbReference type="PANTHER" id="PTHR37451">
    <property type="entry name" value="MARVEL DOMAIN"/>
    <property type="match status" value="1"/>
</dbReference>
<dbReference type="PANTHER" id="PTHR37451:SF4">
    <property type="entry name" value="MARVEL DOMAIN-CONTAINING PROTEIN"/>
    <property type="match status" value="1"/>
</dbReference>
<evidence type="ECO:0000313" key="8">
    <source>
        <dbReference type="Proteomes" id="UP000076842"/>
    </source>
</evidence>
<feature type="transmembrane region" description="Helical" evidence="5">
    <location>
        <begin position="41"/>
        <end position="63"/>
    </location>
</feature>
<name>A0A165G9Q9_9BASI</name>
<dbReference type="InParanoid" id="A0A165G9Q9"/>
<feature type="transmembrane region" description="Helical" evidence="5">
    <location>
        <begin position="138"/>
        <end position="158"/>
    </location>
</feature>
<evidence type="ECO:0000256" key="4">
    <source>
        <dbReference type="ARBA" id="ARBA00023136"/>
    </source>
</evidence>
<evidence type="ECO:0000256" key="5">
    <source>
        <dbReference type="SAM" id="Phobius"/>
    </source>
</evidence>
<keyword evidence="3 5" id="KW-1133">Transmembrane helix</keyword>
<dbReference type="STRING" id="1353952.A0A165G9Q9"/>
<keyword evidence="2 5" id="KW-0812">Transmembrane</keyword>
<organism evidence="7 8">
    <name type="scientific">Calocera cornea HHB12733</name>
    <dbReference type="NCBI Taxonomy" id="1353952"/>
    <lineage>
        <taxon>Eukaryota</taxon>
        <taxon>Fungi</taxon>
        <taxon>Dikarya</taxon>
        <taxon>Basidiomycota</taxon>
        <taxon>Agaricomycotina</taxon>
        <taxon>Dacrymycetes</taxon>
        <taxon>Dacrymycetales</taxon>
        <taxon>Dacrymycetaceae</taxon>
        <taxon>Calocera</taxon>
    </lineage>
</organism>
<dbReference type="AlphaFoldDB" id="A0A165G9Q9"/>
<feature type="transmembrane region" description="Helical" evidence="5">
    <location>
        <begin position="9"/>
        <end position="29"/>
    </location>
</feature>
<dbReference type="InterPro" id="IPR008253">
    <property type="entry name" value="Marvel"/>
</dbReference>
<dbReference type="GO" id="GO:0016020">
    <property type="term" value="C:membrane"/>
    <property type="evidence" value="ECO:0007669"/>
    <property type="project" value="UniProtKB-SubCell"/>
</dbReference>
<proteinExistence type="predicted"/>